<dbReference type="Gene3D" id="2.130.10.10">
    <property type="entry name" value="YVTN repeat-like/Quinoprotein amine dehydrogenase"/>
    <property type="match status" value="1"/>
</dbReference>
<dbReference type="Proteomes" id="UP001595859">
    <property type="component" value="Unassembled WGS sequence"/>
</dbReference>
<evidence type="ECO:0000313" key="1">
    <source>
        <dbReference type="EMBL" id="MFC4855790.1"/>
    </source>
</evidence>
<dbReference type="EMBL" id="JBHSIS010000009">
    <property type="protein sequence ID" value="MFC4855790.1"/>
    <property type="molecule type" value="Genomic_DNA"/>
</dbReference>
<sequence>MHRDIRQTLATFLVAVLVGVLAAPDAAARPRVVPPGFVPSATSWTTAQQGWVLGFAPCPDGQCPVLVRTWDGGAKWWRANVPPLPLPTDNRRVRVHFANGGNGLMTDGTSLYATHTAGLFWRRVDLPAEGPAPDIGALAAGDRAFYAIVSDDSGTRLVTSPLFGNDWHPVPGVALPDRGGGDVVAAGPRVHVALNAVHRSHGYWATSEGTAWHAARPPCPVHADPDLGLAAGTVYALCSARPGMGDMVKQLVRSTAGRPFTPVGRAPDAGITTGFAVASPSVMAVTAVGRGAALVHRGVEGGAVWDTPVVLPGAPLHDLGFTDARHGTLVWGRPDHGDGRVYRTDDGGGTWTPLSFE</sequence>
<name>A0ABV9S5Q0_9PSEU</name>
<accession>A0ABV9S5Q0</accession>
<dbReference type="InterPro" id="IPR015943">
    <property type="entry name" value="WD40/YVTN_repeat-like_dom_sf"/>
</dbReference>
<protein>
    <submittedName>
        <fullName evidence="1">Uncharacterized protein</fullName>
    </submittedName>
</protein>
<dbReference type="SUPFAM" id="SSF110296">
    <property type="entry name" value="Oligoxyloglucan reducing end-specific cellobiohydrolase"/>
    <property type="match status" value="2"/>
</dbReference>
<reference evidence="2" key="1">
    <citation type="journal article" date="2019" name="Int. J. Syst. Evol. Microbiol.">
        <title>The Global Catalogue of Microorganisms (GCM) 10K type strain sequencing project: providing services to taxonomists for standard genome sequencing and annotation.</title>
        <authorList>
            <consortium name="The Broad Institute Genomics Platform"/>
            <consortium name="The Broad Institute Genome Sequencing Center for Infectious Disease"/>
            <person name="Wu L."/>
            <person name="Ma J."/>
        </authorList>
    </citation>
    <scope>NUCLEOTIDE SEQUENCE [LARGE SCALE GENOMIC DNA]</scope>
    <source>
        <strain evidence="2">ZS-22-S1</strain>
    </source>
</reference>
<evidence type="ECO:0000313" key="2">
    <source>
        <dbReference type="Proteomes" id="UP001595859"/>
    </source>
</evidence>
<gene>
    <name evidence="1" type="ORF">ACFPCV_19950</name>
</gene>
<keyword evidence="2" id="KW-1185">Reference proteome</keyword>
<dbReference type="RefSeq" id="WP_378057760.1">
    <property type="nucleotide sequence ID" value="NZ_JBHSIS010000009.1"/>
</dbReference>
<comment type="caution">
    <text evidence="1">The sequence shown here is derived from an EMBL/GenBank/DDBJ whole genome shotgun (WGS) entry which is preliminary data.</text>
</comment>
<proteinExistence type="predicted"/>
<organism evidence="1 2">
    <name type="scientific">Actinophytocola glycyrrhizae</name>
    <dbReference type="NCBI Taxonomy" id="2044873"/>
    <lineage>
        <taxon>Bacteria</taxon>
        <taxon>Bacillati</taxon>
        <taxon>Actinomycetota</taxon>
        <taxon>Actinomycetes</taxon>
        <taxon>Pseudonocardiales</taxon>
        <taxon>Pseudonocardiaceae</taxon>
    </lineage>
</organism>